<keyword evidence="2" id="KW-1185">Reference proteome</keyword>
<comment type="caution">
    <text evidence="1">The sequence shown here is derived from an EMBL/GenBank/DDBJ whole genome shotgun (WGS) entry which is preliminary data.</text>
</comment>
<organism evidence="1 2">
    <name type="scientific">Aspergillus pseudodeflectus</name>
    <dbReference type="NCBI Taxonomy" id="176178"/>
    <lineage>
        <taxon>Eukaryota</taxon>
        <taxon>Fungi</taxon>
        <taxon>Dikarya</taxon>
        <taxon>Ascomycota</taxon>
        <taxon>Pezizomycotina</taxon>
        <taxon>Eurotiomycetes</taxon>
        <taxon>Eurotiomycetidae</taxon>
        <taxon>Eurotiales</taxon>
        <taxon>Aspergillaceae</taxon>
        <taxon>Aspergillus</taxon>
        <taxon>Aspergillus subgen. Nidulantes</taxon>
    </lineage>
</organism>
<accession>A0ABR4L340</accession>
<dbReference type="RefSeq" id="XP_070903731.1">
    <property type="nucleotide sequence ID" value="XM_071038624.1"/>
</dbReference>
<protein>
    <submittedName>
        <fullName evidence="1">Uncharacterized protein</fullName>
    </submittedName>
</protein>
<reference evidence="1 2" key="1">
    <citation type="submission" date="2024-07" db="EMBL/GenBank/DDBJ databases">
        <title>Section-level genome sequencing and comparative genomics of Aspergillus sections Usti and Cavernicolus.</title>
        <authorList>
            <consortium name="Lawrence Berkeley National Laboratory"/>
            <person name="Nybo J.L."/>
            <person name="Vesth T.C."/>
            <person name="Theobald S."/>
            <person name="Frisvad J.C."/>
            <person name="Larsen T.O."/>
            <person name="Kjaerboelling I."/>
            <person name="Rothschild-Mancinelli K."/>
            <person name="Lyhne E.K."/>
            <person name="Kogle M.E."/>
            <person name="Barry K."/>
            <person name="Clum A."/>
            <person name="Na H."/>
            <person name="Ledsgaard L."/>
            <person name="Lin J."/>
            <person name="Lipzen A."/>
            <person name="Kuo A."/>
            <person name="Riley R."/>
            <person name="Mondo S."/>
            <person name="LaButti K."/>
            <person name="Haridas S."/>
            <person name="Pangalinan J."/>
            <person name="Salamov A.A."/>
            <person name="Simmons B.A."/>
            <person name="Magnuson J.K."/>
            <person name="Chen J."/>
            <person name="Drula E."/>
            <person name="Henrissat B."/>
            <person name="Wiebenga A."/>
            <person name="Lubbers R.J."/>
            <person name="Gomes A.C."/>
            <person name="Macurrencykelacurrency M.R."/>
            <person name="Stajich J."/>
            <person name="Grigoriev I.V."/>
            <person name="Mortensen U.H."/>
            <person name="De vries R.P."/>
            <person name="Baker S.E."/>
            <person name="Andersen M.R."/>
        </authorList>
    </citation>
    <scope>NUCLEOTIDE SEQUENCE [LARGE SCALE GENOMIC DNA]</scope>
    <source>
        <strain evidence="1 2">CBS 756.74</strain>
    </source>
</reference>
<evidence type="ECO:0000313" key="1">
    <source>
        <dbReference type="EMBL" id="KAL2858767.1"/>
    </source>
</evidence>
<dbReference type="GeneID" id="98153788"/>
<gene>
    <name evidence="1" type="ORF">BJX68DRAFT_227192</name>
</gene>
<dbReference type="Proteomes" id="UP001610444">
    <property type="component" value="Unassembled WGS sequence"/>
</dbReference>
<evidence type="ECO:0000313" key="2">
    <source>
        <dbReference type="Proteomes" id="UP001610444"/>
    </source>
</evidence>
<sequence length="81" mass="9059">MRSQRISHPQCFSSLSHMQILRFRQSGNNEPTMSQSPEITGVTIHCPHFCSPGNNSLVSPISRISDRDYLLGTLPSSKEET</sequence>
<name>A0ABR4L340_9EURO</name>
<proteinExistence type="predicted"/>
<dbReference type="EMBL" id="JBFXLR010000004">
    <property type="protein sequence ID" value="KAL2858767.1"/>
    <property type="molecule type" value="Genomic_DNA"/>
</dbReference>